<feature type="region of interest" description="Disordered" evidence="1">
    <location>
        <begin position="136"/>
        <end position="160"/>
    </location>
</feature>
<dbReference type="Proteomes" id="UP000324996">
    <property type="component" value="Unassembled WGS sequence"/>
</dbReference>
<dbReference type="AlphaFoldDB" id="A0A5A7N5P3"/>
<name>A0A5A7N5P3_9PROT</name>
<feature type="transmembrane region" description="Helical" evidence="2">
    <location>
        <begin position="276"/>
        <end position="295"/>
    </location>
</feature>
<keyword evidence="2" id="KW-1133">Transmembrane helix</keyword>
<evidence type="ECO:0000256" key="2">
    <source>
        <dbReference type="SAM" id="Phobius"/>
    </source>
</evidence>
<feature type="transmembrane region" description="Helical" evidence="2">
    <location>
        <begin position="39"/>
        <end position="63"/>
    </location>
</feature>
<gene>
    <name evidence="3" type="ORF">JCM17846_04220</name>
</gene>
<feature type="transmembrane region" description="Helical" evidence="2">
    <location>
        <begin position="6"/>
        <end position="27"/>
    </location>
</feature>
<keyword evidence="2" id="KW-0812">Transmembrane</keyword>
<comment type="caution">
    <text evidence="3">The sequence shown here is derived from an EMBL/GenBank/DDBJ whole genome shotgun (WGS) entry which is preliminary data.</text>
</comment>
<evidence type="ECO:0000313" key="4">
    <source>
        <dbReference type="Proteomes" id="UP000324996"/>
    </source>
</evidence>
<evidence type="ECO:0000256" key="1">
    <source>
        <dbReference type="SAM" id="MobiDB-lite"/>
    </source>
</evidence>
<accession>A0A5A7N5P3</accession>
<evidence type="ECO:0008006" key="5">
    <source>
        <dbReference type="Google" id="ProtNLM"/>
    </source>
</evidence>
<organism evidence="3 4">
    <name type="scientific">Iodidimonas nitroreducens</name>
    <dbReference type="NCBI Taxonomy" id="1236968"/>
    <lineage>
        <taxon>Bacteria</taxon>
        <taxon>Pseudomonadati</taxon>
        <taxon>Pseudomonadota</taxon>
        <taxon>Alphaproteobacteria</taxon>
        <taxon>Iodidimonadales</taxon>
        <taxon>Iodidimonadaceae</taxon>
        <taxon>Iodidimonas</taxon>
    </lineage>
</organism>
<proteinExistence type="predicted"/>
<reference evidence="3 4" key="1">
    <citation type="submission" date="2019-09" db="EMBL/GenBank/DDBJ databases">
        <title>NBRP : Genome information of microbial organism related human and environment.</title>
        <authorList>
            <person name="Hattori M."/>
            <person name="Oshima K."/>
            <person name="Inaba H."/>
            <person name="Suda W."/>
            <person name="Sakamoto M."/>
            <person name="Iino T."/>
            <person name="Kitahara M."/>
            <person name="Oshida Y."/>
            <person name="Iida T."/>
            <person name="Kudo T."/>
            <person name="Itoh T."/>
            <person name="Ohkuma M."/>
        </authorList>
    </citation>
    <scope>NUCLEOTIDE SEQUENCE [LARGE SCALE GENOMIC DNA]</scope>
    <source>
        <strain evidence="3 4">Q-1</strain>
    </source>
</reference>
<protein>
    <recommendedName>
        <fullName evidence="5">PepSY domain-containing protein</fullName>
    </recommendedName>
</protein>
<keyword evidence="2" id="KW-0472">Membrane</keyword>
<evidence type="ECO:0000313" key="3">
    <source>
        <dbReference type="EMBL" id="GER02740.1"/>
    </source>
</evidence>
<keyword evidence="4" id="KW-1185">Reference proteome</keyword>
<feature type="compositionally biased region" description="Basic and acidic residues" evidence="1">
    <location>
        <begin position="143"/>
        <end position="153"/>
    </location>
</feature>
<sequence>MRLLLIGALVGSLFFASALGLSLIFFIRRKAGLSRARSLHHLLAYGAAIPALMFSASGFYHLIQSSSLLDAQDPSMPPVMLSRADMAGTDPRHLMAIPPEHDGGGQQVMGAMAVRAEDGTILWRLALSPAGIEGAAGKAGSADMHEHAHHDHSAATSAPPTRSALWVRGDDGQPILDAGEAIARILASRAVGVDQQKIDRVEPVARFSADYGFINKRLPVWRVAFEDSALPRIFVDAADGVIAARSTAADRLESRVFSFVHKWGFLNWMGQKPRDLVIMFFVSLIVLTAIFGWILQVRRLQNRRR</sequence>
<dbReference type="EMBL" id="BKCN01000001">
    <property type="protein sequence ID" value="GER02740.1"/>
    <property type="molecule type" value="Genomic_DNA"/>
</dbReference>